<feature type="transmembrane region" description="Helical" evidence="8">
    <location>
        <begin position="184"/>
        <end position="210"/>
    </location>
</feature>
<dbReference type="PROSITE" id="PS01303">
    <property type="entry name" value="BCCT"/>
    <property type="match status" value="1"/>
</dbReference>
<keyword evidence="6 8" id="KW-1133">Transmembrane helix</keyword>
<gene>
    <name evidence="9" type="ORF">E0F26_02000</name>
</gene>
<evidence type="ECO:0000313" key="9">
    <source>
        <dbReference type="EMBL" id="UZP73577.1"/>
    </source>
</evidence>
<comment type="subcellular location">
    <subcellularLocation>
        <location evidence="1">Cell membrane</location>
        <topology evidence="1">Multi-pass membrane protein</topology>
    </subcellularLocation>
</comment>
<feature type="transmembrane region" description="Helical" evidence="8">
    <location>
        <begin position="146"/>
        <end position="164"/>
    </location>
</feature>
<feature type="transmembrane region" description="Helical" evidence="8">
    <location>
        <begin position="92"/>
        <end position="112"/>
    </location>
</feature>
<protein>
    <submittedName>
        <fullName evidence="9">BCCT family transporter</fullName>
    </submittedName>
</protein>
<feature type="transmembrane region" description="Helical" evidence="8">
    <location>
        <begin position="404"/>
        <end position="430"/>
    </location>
</feature>
<organism evidence="9 10">
    <name type="scientific">Candidatus Paraluminiphilus aquimaris</name>
    <dbReference type="NCBI Taxonomy" id="2518994"/>
    <lineage>
        <taxon>Bacteria</taxon>
        <taxon>Pseudomonadati</taxon>
        <taxon>Pseudomonadota</taxon>
        <taxon>Gammaproteobacteria</taxon>
        <taxon>Cellvibrionales</taxon>
        <taxon>Halieaceae</taxon>
        <taxon>Candidatus Paraluminiphilus</taxon>
    </lineage>
</organism>
<feature type="transmembrane region" description="Helical" evidence="8">
    <location>
        <begin position="467"/>
        <end position="490"/>
    </location>
</feature>
<keyword evidence="10" id="KW-1185">Reference proteome</keyword>
<dbReference type="Pfam" id="PF02028">
    <property type="entry name" value="BCCT"/>
    <property type="match status" value="1"/>
</dbReference>
<feature type="transmembrane region" description="Helical" evidence="8">
    <location>
        <begin position="53"/>
        <end position="72"/>
    </location>
</feature>
<accession>A0ABY6Q2Z7</accession>
<name>A0ABY6Q2Z7_9GAMM</name>
<feature type="transmembrane region" description="Helical" evidence="8">
    <location>
        <begin position="442"/>
        <end position="461"/>
    </location>
</feature>
<dbReference type="Proteomes" id="UP001317963">
    <property type="component" value="Chromosome"/>
</dbReference>
<dbReference type="PANTHER" id="PTHR30047:SF7">
    <property type="entry name" value="HIGH-AFFINITY CHOLINE TRANSPORT PROTEIN"/>
    <property type="match status" value="1"/>
</dbReference>
<reference evidence="9 10" key="1">
    <citation type="submission" date="2019-02" db="EMBL/GenBank/DDBJ databases">
        <title>Halieaceae_genomes.</title>
        <authorList>
            <person name="Li S.-H."/>
        </authorList>
    </citation>
    <scope>NUCLEOTIDE SEQUENCE [LARGE SCALE GENOMIC DNA]</scope>
    <source>
        <strain evidence="9 10">JH123</strain>
    </source>
</reference>
<dbReference type="PANTHER" id="PTHR30047">
    <property type="entry name" value="HIGH-AFFINITY CHOLINE TRANSPORT PROTEIN-RELATED"/>
    <property type="match status" value="1"/>
</dbReference>
<feature type="transmembrane region" description="Helical" evidence="8">
    <location>
        <begin position="347"/>
        <end position="363"/>
    </location>
</feature>
<feature type="transmembrane region" description="Helical" evidence="8">
    <location>
        <begin position="14"/>
        <end position="33"/>
    </location>
</feature>
<sequence length="651" mass="69645">MSSLLDRGFVIDRAVFIPSIVFLLSTVGIVLAFPEASDAAFGAMQGAIVENASWFYGLVMAILLVTSVVLAFSRVGNIRLGPDNSSPDYSLFSWLSMLFAAGVGIGLMFYGVSEPVVHFLNPPVGEGLAPGGENQAINLTMLHWGFNAWSVYALMALVLAYFSFRRGLPLTLRSAFYPILGDRIYGPIGAAIDVFAIVCTTFGISTSLGLGVEQLSTGLNYLFDVPESGGIKLAITIAIMAMAAVSVALGLDTGIKRLSEINSFLAIGLLCFVLLAGPTALILGGTLENFGFYVANLMTTSTNLFTYQETEWLGGWTIFYWGWWISWAPFVGIFIARISRGRTIREFLIGVMLAPTLFVVLWMDVFGGSAIDLIHAGETAFGEAVANNQPLGLFLFLDYLPGTFYLSLLSLVMIVIFFVTSADSGALVLNMMASGGTDETPVVQRVFWTAIIAAISATLLINGGLPALQTATIASALPFSLILLGALWGLQRSLQSDLQASFGSTPASFDTDTDVDWQSRLGSLLRTPSDNSVLTFQRETVFPALSAFASELNKNGVITDVTNLIDTDGSVVLSTEKSDESVFTYAVRLAPLGVDAPTESRGDELSLPVTGSTSATEVHLTSGSAGYCLWGLTEAQVIADVLAQFEQHRRT</sequence>
<dbReference type="NCBIfam" id="TIGR00842">
    <property type="entry name" value="bcct"/>
    <property type="match status" value="1"/>
</dbReference>
<comment type="similarity">
    <text evidence="2">Belongs to the BCCT transporter (TC 2.A.15) family.</text>
</comment>
<evidence type="ECO:0000256" key="6">
    <source>
        <dbReference type="ARBA" id="ARBA00022989"/>
    </source>
</evidence>
<dbReference type="EMBL" id="CP036501">
    <property type="protein sequence ID" value="UZP73577.1"/>
    <property type="molecule type" value="Genomic_DNA"/>
</dbReference>
<keyword evidence="5 8" id="KW-0812">Transmembrane</keyword>
<evidence type="ECO:0000256" key="8">
    <source>
        <dbReference type="SAM" id="Phobius"/>
    </source>
</evidence>
<dbReference type="RefSeq" id="WP_279242375.1">
    <property type="nucleotide sequence ID" value="NZ_CP036501.1"/>
</dbReference>
<evidence type="ECO:0000256" key="1">
    <source>
        <dbReference type="ARBA" id="ARBA00004651"/>
    </source>
</evidence>
<evidence type="ECO:0000313" key="10">
    <source>
        <dbReference type="Proteomes" id="UP001317963"/>
    </source>
</evidence>
<evidence type="ECO:0000256" key="7">
    <source>
        <dbReference type="ARBA" id="ARBA00023136"/>
    </source>
</evidence>
<evidence type="ECO:0000256" key="2">
    <source>
        <dbReference type="ARBA" id="ARBA00005658"/>
    </source>
</evidence>
<feature type="transmembrane region" description="Helical" evidence="8">
    <location>
        <begin position="230"/>
        <end position="251"/>
    </location>
</feature>
<dbReference type="InterPro" id="IPR000060">
    <property type="entry name" value="BCCT_transptr"/>
</dbReference>
<keyword evidence="7 8" id="KW-0472">Membrane</keyword>
<feature type="transmembrane region" description="Helical" evidence="8">
    <location>
        <begin position="263"/>
        <end position="283"/>
    </location>
</feature>
<dbReference type="InterPro" id="IPR018093">
    <property type="entry name" value="BCCT_CS"/>
</dbReference>
<evidence type="ECO:0000256" key="3">
    <source>
        <dbReference type="ARBA" id="ARBA00022448"/>
    </source>
</evidence>
<feature type="transmembrane region" description="Helical" evidence="8">
    <location>
        <begin position="318"/>
        <end position="335"/>
    </location>
</feature>
<keyword evidence="4" id="KW-1003">Cell membrane</keyword>
<proteinExistence type="inferred from homology"/>
<evidence type="ECO:0000256" key="4">
    <source>
        <dbReference type="ARBA" id="ARBA00022475"/>
    </source>
</evidence>
<keyword evidence="3" id="KW-0813">Transport</keyword>
<evidence type="ECO:0000256" key="5">
    <source>
        <dbReference type="ARBA" id="ARBA00022692"/>
    </source>
</evidence>